<dbReference type="Gene3D" id="3.90.550.10">
    <property type="entry name" value="Spore Coat Polysaccharide Biosynthesis Protein SpsA, Chain A"/>
    <property type="match status" value="1"/>
</dbReference>
<dbReference type="Pfam" id="PF00483">
    <property type="entry name" value="NTP_transferase"/>
    <property type="match status" value="1"/>
</dbReference>
<evidence type="ECO:0000256" key="3">
    <source>
        <dbReference type="ARBA" id="ARBA00019048"/>
    </source>
</evidence>
<reference evidence="9 10" key="1">
    <citation type="submission" date="2022-02" db="EMBL/GenBank/DDBJ databases">
        <title>Draft genome sequence of Mezorhizobium retamae strain IRAMC:0171 isolated from Retama raetam nodules.</title>
        <authorList>
            <person name="Bengaied R."/>
            <person name="Sbissi I."/>
            <person name="Huber K."/>
            <person name="Ghodbane F."/>
            <person name="Nouioui I."/>
            <person name="Tarhouni M."/>
            <person name="Gtari M."/>
        </authorList>
    </citation>
    <scope>NUCLEOTIDE SEQUENCE [LARGE SCALE GENOMIC DNA]</scope>
    <source>
        <strain evidence="9 10">IRAMC:0171</strain>
    </source>
</reference>
<dbReference type="InterPro" id="IPR005771">
    <property type="entry name" value="GalU_uridylyltTrfase_bac/arc"/>
</dbReference>
<keyword evidence="5 7" id="KW-0548">Nucleotidyltransferase</keyword>
<comment type="caution">
    <text evidence="9">The sequence shown here is derived from an EMBL/GenBank/DDBJ whole genome shotgun (WGS) entry which is preliminary data.</text>
</comment>
<dbReference type="PANTHER" id="PTHR43197:SF1">
    <property type="entry name" value="UTP--GLUCOSE-1-PHOSPHATE URIDYLYLTRANSFERASE"/>
    <property type="match status" value="1"/>
</dbReference>
<evidence type="ECO:0000313" key="9">
    <source>
        <dbReference type="EMBL" id="MCG7504748.1"/>
    </source>
</evidence>
<accession>A0ABS9QCX1</accession>
<evidence type="ECO:0000256" key="1">
    <source>
        <dbReference type="ARBA" id="ARBA00006890"/>
    </source>
</evidence>
<dbReference type="Proteomes" id="UP001201701">
    <property type="component" value="Unassembled WGS sequence"/>
</dbReference>
<dbReference type="NCBIfam" id="TIGR01099">
    <property type="entry name" value="galU"/>
    <property type="match status" value="1"/>
</dbReference>
<dbReference type="CDD" id="cd02541">
    <property type="entry name" value="UGPase_prokaryotic"/>
    <property type="match status" value="1"/>
</dbReference>
<dbReference type="EMBL" id="JAKREW010000004">
    <property type="protein sequence ID" value="MCG7504748.1"/>
    <property type="molecule type" value="Genomic_DNA"/>
</dbReference>
<evidence type="ECO:0000256" key="5">
    <source>
        <dbReference type="ARBA" id="ARBA00022695"/>
    </source>
</evidence>
<keyword evidence="4 7" id="KW-0808">Transferase</keyword>
<organism evidence="9 10">
    <name type="scientific">Mesorhizobium retamae</name>
    <dbReference type="NCBI Taxonomy" id="2912854"/>
    <lineage>
        <taxon>Bacteria</taxon>
        <taxon>Pseudomonadati</taxon>
        <taxon>Pseudomonadota</taxon>
        <taxon>Alphaproteobacteria</taxon>
        <taxon>Hyphomicrobiales</taxon>
        <taxon>Phyllobacteriaceae</taxon>
        <taxon>Mesorhizobium</taxon>
    </lineage>
</organism>
<feature type="domain" description="Nucleotidyl transferase" evidence="8">
    <location>
        <begin position="11"/>
        <end position="268"/>
    </location>
</feature>
<dbReference type="InterPro" id="IPR005835">
    <property type="entry name" value="NTP_transferase_dom"/>
</dbReference>
<sequence length="294" mass="33043">MRKVRKAVFPVAGLGTRFLPATKAIPKEMLTVVDRPVIQYVVDEAREAGIEHFIFVTGRNKAVIEDHFDVQFELYDTLAQRGKDEVLSRLQSLQPAPGQTSFTRQQVPLGLGHAVWCARELVGDEPFALLLPDMIMQSQKSCMKGMVELYEETGNNIIAVQECDPAEAHKYGIVGRGEDTHTGFRITEMVEKPKKGTAPSNFYINGRYILQPEIFQILENQERGAGNEIQLTDGMLKLMNNQSFYGYHYRGRTFDCGSPEGFVEANVAFALWREGTARSMAGVIRTLLDEYDKA</sequence>
<dbReference type="GO" id="GO:0003983">
    <property type="term" value="F:UTP:glucose-1-phosphate uridylyltransferase activity"/>
    <property type="evidence" value="ECO:0007669"/>
    <property type="project" value="UniProtKB-EC"/>
</dbReference>
<evidence type="ECO:0000256" key="4">
    <source>
        <dbReference type="ARBA" id="ARBA00022679"/>
    </source>
</evidence>
<evidence type="ECO:0000256" key="2">
    <source>
        <dbReference type="ARBA" id="ARBA00012415"/>
    </source>
</evidence>
<evidence type="ECO:0000256" key="6">
    <source>
        <dbReference type="ARBA" id="ARBA00048128"/>
    </source>
</evidence>
<comment type="catalytic activity">
    <reaction evidence="6 7">
        <text>alpha-D-glucose 1-phosphate + UTP + H(+) = UDP-alpha-D-glucose + diphosphate</text>
        <dbReference type="Rhea" id="RHEA:19889"/>
        <dbReference type="ChEBI" id="CHEBI:15378"/>
        <dbReference type="ChEBI" id="CHEBI:33019"/>
        <dbReference type="ChEBI" id="CHEBI:46398"/>
        <dbReference type="ChEBI" id="CHEBI:58601"/>
        <dbReference type="ChEBI" id="CHEBI:58885"/>
        <dbReference type="EC" id="2.7.7.9"/>
    </reaction>
</comment>
<dbReference type="RefSeq" id="WP_239363028.1">
    <property type="nucleotide sequence ID" value="NZ_JAKREW010000004.1"/>
</dbReference>
<proteinExistence type="inferred from homology"/>
<comment type="similarity">
    <text evidence="1 7">Belongs to the UDPGP type 2 family.</text>
</comment>
<dbReference type="EC" id="2.7.7.9" evidence="2 7"/>
<evidence type="ECO:0000259" key="8">
    <source>
        <dbReference type="Pfam" id="PF00483"/>
    </source>
</evidence>
<evidence type="ECO:0000256" key="7">
    <source>
        <dbReference type="RuleBase" id="RU361259"/>
    </source>
</evidence>
<dbReference type="SUPFAM" id="SSF53448">
    <property type="entry name" value="Nucleotide-diphospho-sugar transferases"/>
    <property type="match status" value="1"/>
</dbReference>
<dbReference type="PANTHER" id="PTHR43197">
    <property type="entry name" value="UTP--GLUCOSE-1-PHOSPHATE URIDYLYLTRANSFERASE"/>
    <property type="match status" value="1"/>
</dbReference>
<dbReference type="InterPro" id="IPR029044">
    <property type="entry name" value="Nucleotide-diphossugar_trans"/>
</dbReference>
<name>A0ABS9QCX1_9HYPH</name>
<protein>
    <recommendedName>
        <fullName evidence="3 7">UTP--glucose-1-phosphate uridylyltransferase</fullName>
        <ecNumber evidence="2 7">2.7.7.9</ecNumber>
    </recommendedName>
    <alternativeName>
        <fullName evidence="7">UDP-glucose pyrophosphorylase</fullName>
    </alternativeName>
</protein>
<keyword evidence="10" id="KW-1185">Reference proteome</keyword>
<evidence type="ECO:0000313" key="10">
    <source>
        <dbReference type="Proteomes" id="UP001201701"/>
    </source>
</evidence>
<gene>
    <name evidence="9" type="primary">galU</name>
    <name evidence="9" type="ORF">L4923_06900</name>
</gene>